<accession>A0A0C3CZB2</accession>
<dbReference type="GO" id="GO:0097505">
    <property type="term" value="C:Rad6-Rad18 complex"/>
    <property type="evidence" value="ECO:0007669"/>
    <property type="project" value="TreeGrafter"/>
</dbReference>
<feature type="region of interest" description="Disordered" evidence="20">
    <location>
        <begin position="108"/>
        <end position="173"/>
    </location>
</feature>
<dbReference type="SMART" id="SM00734">
    <property type="entry name" value="ZnF_Rad18"/>
    <property type="match status" value="1"/>
</dbReference>
<evidence type="ECO:0000256" key="20">
    <source>
        <dbReference type="SAM" id="MobiDB-lite"/>
    </source>
</evidence>
<evidence type="ECO:0000256" key="10">
    <source>
        <dbReference type="ARBA" id="ARBA00022771"/>
    </source>
</evidence>
<evidence type="ECO:0000256" key="15">
    <source>
        <dbReference type="ARBA" id="ARBA00023242"/>
    </source>
</evidence>
<name>A0A0C3CZB2_HEBCY</name>
<evidence type="ECO:0000259" key="21">
    <source>
        <dbReference type="PROSITE" id="PS50089"/>
    </source>
</evidence>
<dbReference type="PROSITE" id="PS00518">
    <property type="entry name" value="ZF_RING_1"/>
    <property type="match status" value="1"/>
</dbReference>
<dbReference type="SMART" id="SM00184">
    <property type="entry name" value="RING"/>
    <property type="match status" value="1"/>
</dbReference>
<keyword evidence="14" id="KW-0234">DNA repair</keyword>
<reference evidence="23" key="2">
    <citation type="submission" date="2015-01" db="EMBL/GenBank/DDBJ databases">
        <title>Evolutionary Origins and Diversification of the Mycorrhizal Mutualists.</title>
        <authorList>
            <consortium name="DOE Joint Genome Institute"/>
            <consortium name="Mycorrhizal Genomics Consortium"/>
            <person name="Kohler A."/>
            <person name="Kuo A."/>
            <person name="Nagy L.G."/>
            <person name="Floudas D."/>
            <person name="Copeland A."/>
            <person name="Barry K.W."/>
            <person name="Cichocki N."/>
            <person name="Veneault-Fourrey C."/>
            <person name="LaButti K."/>
            <person name="Lindquist E.A."/>
            <person name="Lipzen A."/>
            <person name="Lundell T."/>
            <person name="Morin E."/>
            <person name="Murat C."/>
            <person name="Riley R."/>
            <person name="Ohm R."/>
            <person name="Sun H."/>
            <person name="Tunlid A."/>
            <person name="Henrissat B."/>
            <person name="Grigoriev I.V."/>
            <person name="Hibbett D.S."/>
            <person name="Martin F."/>
        </authorList>
    </citation>
    <scope>NUCLEOTIDE SEQUENCE [LARGE SCALE GENOMIC DNA]</scope>
    <source>
        <strain evidence="23">h7</strain>
    </source>
</reference>
<evidence type="ECO:0000256" key="14">
    <source>
        <dbReference type="ARBA" id="ARBA00023204"/>
    </source>
</evidence>
<dbReference type="NCBIfam" id="TIGR00599">
    <property type="entry name" value="rad18"/>
    <property type="match status" value="1"/>
</dbReference>
<evidence type="ECO:0000256" key="13">
    <source>
        <dbReference type="ARBA" id="ARBA00023125"/>
    </source>
</evidence>
<dbReference type="GO" id="GO:0006513">
    <property type="term" value="P:protein monoubiquitination"/>
    <property type="evidence" value="ECO:0007669"/>
    <property type="project" value="InterPro"/>
</dbReference>
<keyword evidence="11" id="KW-0833">Ubl conjugation pathway</keyword>
<evidence type="ECO:0000256" key="11">
    <source>
        <dbReference type="ARBA" id="ARBA00022786"/>
    </source>
</evidence>
<dbReference type="GO" id="GO:0006301">
    <property type="term" value="P:DNA damage tolerance"/>
    <property type="evidence" value="ECO:0007669"/>
    <property type="project" value="InterPro"/>
</dbReference>
<dbReference type="EMBL" id="KN831768">
    <property type="protein sequence ID" value="KIM49499.1"/>
    <property type="molecule type" value="Genomic_DNA"/>
</dbReference>
<dbReference type="Pfam" id="PF13923">
    <property type="entry name" value="zf-C3HC4_2"/>
    <property type="match status" value="1"/>
</dbReference>
<dbReference type="InterPro" id="IPR006642">
    <property type="entry name" value="Rad18_UBZ4"/>
</dbReference>
<proteinExistence type="inferred from homology"/>
<gene>
    <name evidence="22" type="ORF">M413DRAFT_438683</name>
</gene>
<keyword evidence="23" id="KW-1185">Reference proteome</keyword>
<feature type="compositionally biased region" description="Polar residues" evidence="20">
    <location>
        <begin position="372"/>
        <end position="384"/>
    </location>
</feature>
<comment type="subcellular location">
    <subcellularLocation>
        <location evidence="2">Nucleus</location>
    </subcellularLocation>
</comment>
<evidence type="ECO:0000313" key="22">
    <source>
        <dbReference type="EMBL" id="KIM49499.1"/>
    </source>
</evidence>
<dbReference type="GO" id="GO:0003697">
    <property type="term" value="F:single-stranded DNA binding"/>
    <property type="evidence" value="ECO:0007669"/>
    <property type="project" value="InterPro"/>
</dbReference>
<dbReference type="Proteomes" id="UP000053424">
    <property type="component" value="Unassembled WGS sequence"/>
</dbReference>
<evidence type="ECO:0000256" key="16">
    <source>
        <dbReference type="ARBA" id="ARBA00031783"/>
    </source>
</evidence>
<dbReference type="InterPro" id="IPR039577">
    <property type="entry name" value="Rad18"/>
</dbReference>
<dbReference type="InterPro" id="IPR004580">
    <property type="entry name" value="Rad18_fungi"/>
</dbReference>
<evidence type="ECO:0000256" key="7">
    <source>
        <dbReference type="ARBA" id="ARBA00022679"/>
    </source>
</evidence>
<feature type="compositionally biased region" description="Polar residues" evidence="20">
    <location>
        <begin position="240"/>
        <end position="250"/>
    </location>
</feature>
<protein>
    <recommendedName>
        <fullName evidence="6">Postreplication repair E3 ubiquitin-protein ligase RAD18</fullName>
        <ecNumber evidence="5">2.3.2.27</ecNumber>
    </recommendedName>
    <alternativeName>
        <fullName evidence="17">Postreplication repair E3 ubiquitin-protein ligase rad18</fullName>
    </alternativeName>
    <alternativeName>
        <fullName evidence="16 18">RING-type E3 ubiquitin transferase RAD18</fullName>
    </alternativeName>
</protein>
<keyword evidence="8" id="KW-0479">Metal-binding</keyword>
<dbReference type="OrthoDB" id="9049620at2759"/>
<organism evidence="22 23">
    <name type="scientific">Hebeloma cylindrosporum</name>
    <dbReference type="NCBI Taxonomy" id="76867"/>
    <lineage>
        <taxon>Eukaryota</taxon>
        <taxon>Fungi</taxon>
        <taxon>Dikarya</taxon>
        <taxon>Basidiomycota</taxon>
        <taxon>Agaricomycotina</taxon>
        <taxon>Agaricomycetes</taxon>
        <taxon>Agaricomycetidae</taxon>
        <taxon>Agaricales</taxon>
        <taxon>Agaricineae</taxon>
        <taxon>Hymenogastraceae</taxon>
        <taxon>Hebeloma</taxon>
    </lineage>
</organism>
<keyword evidence="7" id="KW-0808">Transferase</keyword>
<keyword evidence="13" id="KW-0238">DNA-binding</keyword>
<dbReference type="EC" id="2.3.2.27" evidence="5"/>
<keyword evidence="9" id="KW-0227">DNA damage</keyword>
<evidence type="ECO:0000256" key="2">
    <source>
        <dbReference type="ARBA" id="ARBA00004123"/>
    </source>
</evidence>
<dbReference type="GO" id="GO:0008270">
    <property type="term" value="F:zinc ion binding"/>
    <property type="evidence" value="ECO:0007669"/>
    <property type="project" value="UniProtKB-KW"/>
</dbReference>
<feature type="domain" description="RING-type" evidence="21">
    <location>
        <begin position="32"/>
        <end position="70"/>
    </location>
</feature>
<keyword evidence="12" id="KW-0862">Zinc</keyword>
<evidence type="ECO:0000256" key="17">
    <source>
        <dbReference type="ARBA" id="ARBA00074353"/>
    </source>
</evidence>
<dbReference type="GO" id="GO:0061630">
    <property type="term" value="F:ubiquitin protein ligase activity"/>
    <property type="evidence" value="ECO:0007669"/>
    <property type="project" value="UniProtKB-EC"/>
</dbReference>
<evidence type="ECO:0000256" key="18">
    <source>
        <dbReference type="ARBA" id="ARBA00082369"/>
    </source>
</evidence>
<feature type="region of interest" description="Disordered" evidence="20">
    <location>
        <begin position="364"/>
        <end position="405"/>
    </location>
</feature>
<evidence type="ECO:0000256" key="1">
    <source>
        <dbReference type="ARBA" id="ARBA00000900"/>
    </source>
</evidence>
<feature type="region of interest" description="Disordered" evidence="20">
    <location>
        <begin position="178"/>
        <end position="197"/>
    </location>
</feature>
<evidence type="ECO:0000256" key="4">
    <source>
        <dbReference type="ARBA" id="ARBA00009506"/>
    </source>
</evidence>
<evidence type="ECO:0000256" key="9">
    <source>
        <dbReference type="ARBA" id="ARBA00022763"/>
    </source>
</evidence>
<dbReference type="PROSITE" id="PS50089">
    <property type="entry name" value="ZF_RING_2"/>
    <property type="match status" value="1"/>
</dbReference>
<keyword evidence="15" id="KW-0539">Nucleus</keyword>
<dbReference type="AlphaFoldDB" id="A0A0C3CZB2"/>
<dbReference type="Gene3D" id="3.30.40.10">
    <property type="entry name" value="Zinc/RING finger domain, C3HC4 (zinc finger)"/>
    <property type="match status" value="1"/>
</dbReference>
<comment type="catalytic activity">
    <reaction evidence="1">
        <text>S-ubiquitinyl-[E2 ubiquitin-conjugating enzyme]-L-cysteine + [acceptor protein]-L-lysine = [E2 ubiquitin-conjugating enzyme]-L-cysteine + N(6)-ubiquitinyl-[acceptor protein]-L-lysine.</text>
        <dbReference type="EC" id="2.3.2.27"/>
    </reaction>
</comment>
<evidence type="ECO:0000256" key="6">
    <source>
        <dbReference type="ARBA" id="ARBA00015551"/>
    </source>
</evidence>
<dbReference type="InterPro" id="IPR017907">
    <property type="entry name" value="Znf_RING_CS"/>
</dbReference>
<evidence type="ECO:0000256" key="12">
    <source>
        <dbReference type="ARBA" id="ARBA00022833"/>
    </source>
</evidence>
<dbReference type="PANTHER" id="PTHR14134">
    <property type="entry name" value="E3 UBIQUITIN-PROTEIN LIGASE RAD18"/>
    <property type="match status" value="1"/>
</dbReference>
<feature type="region of interest" description="Disordered" evidence="20">
    <location>
        <begin position="240"/>
        <end position="265"/>
    </location>
</feature>
<evidence type="ECO:0000313" key="23">
    <source>
        <dbReference type="Proteomes" id="UP000053424"/>
    </source>
</evidence>
<keyword evidence="10 19" id="KW-0863">Zinc-finger</keyword>
<dbReference type="InterPro" id="IPR001841">
    <property type="entry name" value="Znf_RING"/>
</dbReference>
<dbReference type="PANTHER" id="PTHR14134:SF2">
    <property type="entry name" value="E3 UBIQUITIN-PROTEIN LIGASE RAD18"/>
    <property type="match status" value="1"/>
</dbReference>
<dbReference type="SUPFAM" id="SSF57850">
    <property type="entry name" value="RING/U-box"/>
    <property type="match status" value="1"/>
</dbReference>
<dbReference type="HOGENOM" id="CLU_028491_3_0_1"/>
<dbReference type="GO" id="GO:0006281">
    <property type="term" value="P:DNA repair"/>
    <property type="evidence" value="ECO:0007669"/>
    <property type="project" value="UniProtKB-KW"/>
</dbReference>
<dbReference type="FunFam" id="3.30.40.10:FF:000172">
    <property type="entry name" value="E3 ubiquitin-protein ligase RAD18"/>
    <property type="match status" value="1"/>
</dbReference>
<comment type="pathway">
    <text evidence="3">Protein modification; protein ubiquitination.</text>
</comment>
<reference evidence="22 23" key="1">
    <citation type="submission" date="2014-04" db="EMBL/GenBank/DDBJ databases">
        <authorList>
            <consortium name="DOE Joint Genome Institute"/>
            <person name="Kuo A."/>
            <person name="Gay G."/>
            <person name="Dore J."/>
            <person name="Kohler A."/>
            <person name="Nagy L.G."/>
            <person name="Floudas D."/>
            <person name="Copeland A."/>
            <person name="Barry K.W."/>
            <person name="Cichocki N."/>
            <person name="Veneault-Fourrey C."/>
            <person name="LaButti K."/>
            <person name="Lindquist E.A."/>
            <person name="Lipzen A."/>
            <person name="Lundell T."/>
            <person name="Morin E."/>
            <person name="Murat C."/>
            <person name="Sun H."/>
            <person name="Tunlid A."/>
            <person name="Henrissat B."/>
            <person name="Grigoriev I.V."/>
            <person name="Hibbett D.S."/>
            <person name="Martin F."/>
            <person name="Nordberg H.P."/>
            <person name="Cantor M.N."/>
            <person name="Hua S.X."/>
        </authorList>
    </citation>
    <scope>NUCLEOTIDE SEQUENCE [LARGE SCALE GENOMIC DNA]</scope>
    <source>
        <strain evidence="23">h7</strain>
    </source>
</reference>
<dbReference type="GO" id="GO:0005634">
    <property type="term" value="C:nucleus"/>
    <property type="evidence" value="ECO:0007669"/>
    <property type="project" value="UniProtKB-SubCell"/>
</dbReference>
<dbReference type="STRING" id="686832.A0A0C3CZB2"/>
<evidence type="ECO:0000256" key="3">
    <source>
        <dbReference type="ARBA" id="ARBA00004906"/>
    </source>
</evidence>
<feature type="region of interest" description="Disordered" evidence="20">
    <location>
        <begin position="1"/>
        <end position="20"/>
    </location>
</feature>
<dbReference type="InterPro" id="IPR013083">
    <property type="entry name" value="Znf_RING/FYVE/PHD"/>
</dbReference>
<evidence type="ECO:0000256" key="8">
    <source>
        <dbReference type="ARBA" id="ARBA00022723"/>
    </source>
</evidence>
<comment type="similarity">
    <text evidence="4">Belongs to the RAD18 family.</text>
</comment>
<evidence type="ECO:0000256" key="5">
    <source>
        <dbReference type="ARBA" id="ARBA00012483"/>
    </source>
</evidence>
<sequence length="405" mass="44818">MNFLDADVPDPTDFPPHSTAPGLRALDGAFRCDICGELYDGPVTISCGHCFCSACIRMALANKQECPSCRKSAGEAHIRPNPVLENVISSWKEARPFILGLVRREMEHATTPQATTDKGTVRKRKRSVENSSSFDTLGSGVAGPSSYPISPSRGPAALLKSPSRPKKPKSAAQEIIDMTVPSSDIEEDETTPPNLAPKADEIVACPICQKHVRYRSLNAHIDRDCKDIAPSFNTVNSWSKIMGTSKNGQNKGKHKKTGSDSDDEYPLPISTYTTLKDKQLKDMLTQQNLPVTGDRSIWEQRHQRWVMLYNANLDKSLANRKTKAELRKDLKRWEEERTRKKKTAITDVKGYQIENKSEFNRLINAARPKAPSRSTIHPTSSPPSETKGPPLLSQLSLTEAGDSIV</sequence>
<evidence type="ECO:0000256" key="19">
    <source>
        <dbReference type="PROSITE-ProRule" id="PRU00175"/>
    </source>
</evidence>